<organism evidence="1 2">
    <name type="scientific">Haloferula chungangensis</name>
    <dbReference type="NCBI Taxonomy" id="1048331"/>
    <lineage>
        <taxon>Bacteria</taxon>
        <taxon>Pseudomonadati</taxon>
        <taxon>Verrucomicrobiota</taxon>
        <taxon>Verrucomicrobiia</taxon>
        <taxon>Verrucomicrobiales</taxon>
        <taxon>Verrucomicrobiaceae</taxon>
        <taxon>Haloferula</taxon>
    </lineage>
</organism>
<protein>
    <submittedName>
        <fullName evidence="1">GxxExxY protein</fullName>
    </submittedName>
</protein>
<reference evidence="2" key="1">
    <citation type="journal article" date="2019" name="Int. J. Syst. Evol. Microbiol.">
        <title>The Global Catalogue of Microorganisms (GCM) 10K type strain sequencing project: providing services to taxonomists for standard genome sequencing and annotation.</title>
        <authorList>
            <consortium name="The Broad Institute Genomics Platform"/>
            <consortium name="The Broad Institute Genome Sequencing Center for Infectious Disease"/>
            <person name="Wu L."/>
            <person name="Ma J."/>
        </authorList>
    </citation>
    <scope>NUCLEOTIDE SEQUENCE [LARGE SCALE GENOMIC DNA]</scope>
    <source>
        <strain evidence="2">CGMCC 4.1467</strain>
    </source>
</reference>
<gene>
    <name evidence="1" type="ORF">ACFQY0_03210</name>
</gene>
<evidence type="ECO:0000313" key="1">
    <source>
        <dbReference type="EMBL" id="MFC7336172.1"/>
    </source>
</evidence>
<proteinExistence type="predicted"/>
<dbReference type="EMBL" id="JBHTBS010000001">
    <property type="protein sequence ID" value="MFC7336172.1"/>
    <property type="molecule type" value="Genomic_DNA"/>
</dbReference>
<accession>A0ABW2L1E3</accession>
<dbReference type="InterPro" id="IPR026350">
    <property type="entry name" value="GxxExxY"/>
</dbReference>
<keyword evidence="2" id="KW-1185">Reference proteome</keyword>
<evidence type="ECO:0000313" key="2">
    <source>
        <dbReference type="Proteomes" id="UP001596472"/>
    </source>
</evidence>
<comment type="caution">
    <text evidence="1">The sequence shown here is derived from an EMBL/GenBank/DDBJ whole genome shotgun (WGS) entry which is preliminary data.</text>
</comment>
<dbReference type="RefSeq" id="WP_379709020.1">
    <property type="nucleotide sequence ID" value="NZ_JBHTBS010000001.1"/>
</dbReference>
<dbReference type="Pfam" id="PF13366">
    <property type="entry name" value="PDDEXK_3"/>
    <property type="match status" value="1"/>
</dbReference>
<name>A0ABW2L1E3_9BACT</name>
<dbReference type="Proteomes" id="UP001596472">
    <property type="component" value="Unassembled WGS sequence"/>
</dbReference>
<sequence length="66" mass="7361">MPTNDYTGPEAELTRSLIGMAMKVHSCHGPGLDEKAYENSICIEMAEILNFAKPSLEVRRIIRSQP</sequence>